<evidence type="ECO:0000256" key="8">
    <source>
        <dbReference type="ARBA" id="ARBA00022643"/>
    </source>
</evidence>
<evidence type="ECO:0000256" key="14">
    <source>
        <dbReference type="ARBA" id="ARBA00022991"/>
    </source>
</evidence>
<dbReference type="NCBIfam" id="TIGR00229">
    <property type="entry name" value="sensory_box"/>
    <property type="match status" value="1"/>
</dbReference>
<keyword evidence="19" id="KW-1185">Reference proteome</keyword>
<dbReference type="PANTHER" id="PTHR41523">
    <property type="entry name" value="TWO-COMPONENT SYSTEM SENSOR PROTEIN"/>
    <property type="match status" value="1"/>
</dbReference>
<dbReference type="RefSeq" id="WP_238241290.1">
    <property type="nucleotide sequence ID" value="NZ_BPQQ01000096.1"/>
</dbReference>
<dbReference type="Pfam" id="PF13185">
    <property type="entry name" value="GAF_2"/>
    <property type="match status" value="1"/>
</dbReference>
<evidence type="ECO:0000256" key="1">
    <source>
        <dbReference type="ARBA" id="ARBA00000085"/>
    </source>
</evidence>
<dbReference type="PANTHER" id="PTHR41523:SF8">
    <property type="entry name" value="ETHYLENE RESPONSE SENSOR PROTEIN"/>
    <property type="match status" value="1"/>
</dbReference>
<organism evidence="18 19">
    <name type="scientific">Methylobacterium isbiliense</name>
    <dbReference type="NCBI Taxonomy" id="315478"/>
    <lineage>
        <taxon>Bacteria</taxon>
        <taxon>Pseudomonadati</taxon>
        <taxon>Pseudomonadota</taxon>
        <taxon>Alphaproteobacteria</taxon>
        <taxon>Hyphomicrobiales</taxon>
        <taxon>Methylobacteriaceae</taxon>
        <taxon>Methylobacterium</taxon>
    </lineage>
</organism>
<evidence type="ECO:0000256" key="13">
    <source>
        <dbReference type="ARBA" id="ARBA00022840"/>
    </source>
</evidence>
<dbReference type="SMART" id="SM00086">
    <property type="entry name" value="PAC"/>
    <property type="match status" value="1"/>
</dbReference>
<keyword evidence="5" id="KW-0597">Phosphoprotein</keyword>
<dbReference type="InterPro" id="IPR013655">
    <property type="entry name" value="PAS_fold_3"/>
</dbReference>
<accession>A0ABQ4SQ35</accession>
<keyword evidence="12" id="KW-0418">Kinase</keyword>
<keyword evidence="8" id="KW-0288">FMN</keyword>
<dbReference type="SUPFAM" id="SSF55785">
    <property type="entry name" value="PYP-like sensor domain (PAS domain)"/>
    <property type="match status" value="1"/>
</dbReference>
<dbReference type="Pfam" id="PF08447">
    <property type="entry name" value="PAS_3"/>
    <property type="match status" value="1"/>
</dbReference>
<dbReference type="SUPFAM" id="SSF55781">
    <property type="entry name" value="GAF domain-like"/>
    <property type="match status" value="1"/>
</dbReference>
<dbReference type="InterPro" id="IPR035965">
    <property type="entry name" value="PAS-like_dom_sf"/>
</dbReference>
<dbReference type="Gene3D" id="2.10.70.100">
    <property type="match status" value="1"/>
</dbReference>
<comment type="catalytic activity">
    <reaction evidence="1">
        <text>ATP + protein L-histidine = ADP + protein N-phospho-L-histidine.</text>
        <dbReference type="EC" id="2.7.13.3"/>
    </reaction>
</comment>
<evidence type="ECO:0000313" key="18">
    <source>
        <dbReference type="EMBL" id="GJE03918.1"/>
    </source>
</evidence>
<dbReference type="InterPro" id="IPR001610">
    <property type="entry name" value="PAC"/>
</dbReference>
<reference evidence="18" key="1">
    <citation type="journal article" date="2021" name="Front. Microbiol.">
        <title>Comprehensive Comparative Genomics and Phenotyping of Methylobacterium Species.</title>
        <authorList>
            <person name="Alessa O."/>
            <person name="Ogura Y."/>
            <person name="Fujitani Y."/>
            <person name="Takami H."/>
            <person name="Hayashi T."/>
            <person name="Sahin N."/>
            <person name="Tani A."/>
        </authorList>
    </citation>
    <scope>NUCLEOTIDE SEQUENCE</scope>
    <source>
        <strain evidence="18">DSM 17168</strain>
    </source>
</reference>
<dbReference type="InterPro" id="IPR029016">
    <property type="entry name" value="GAF-like_dom_sf"/>
</dbReference>
<evidence type="ECO:0000256" key="5">
    <source>
        <dbReference type="ARBA" id="ARBA00022553"/>
    </source>
</evidence>
<dbReference type="CDD" id="cd00130">
    <property type="entry name" value="PAS"/>
    <property type="match status" value="1"/>
</dbReference>
<evidence type="ECO:0000256" key="3">
    <source>
        <dbReference type="ARBA" id="ARBA00021740"/>
    </source>
</evidence>
<evidence type="ECO:0000256" key="10">
    <source>
        <dbReference type="ARBA" id="ARBA00022737"/>
    </source>
</evidence>
<evidence type="ECO:0000256" key="12">
    <source>
        <dbReference type="ARBA" id="ARBA00022777"/>
    </source>
</evidence>
<dbReference type="Gene3D" id="3.30.450.20">
    <property type="entry name" value="PAS domain"/>
    <property type="match status" value="1"/>
</dbReference>
<sequence length="506" mass="55512">MDTDLDRHEPGVSRCAETERLAALRAYAVLDTPTEQSFDDICRIAAQICRTPVAAVNLIETTRQFFKAEIGLGIREAPLHGPIKQALLQGDLFVVPDTAGHPHFIGNRLVAGEPPLHFYAGATLVTPEGLPIGTLCVLDHAPRPQGLTAEQGDMLQALARQVMTLLDHRRLMSTLARREAELVRVQEIAGVGGLEVELGAGFKNRRSAQYLRIHGLPPDATHESHEEWVRRIHPDDREATERHFVETVRGSETDYRAEYRIIRPSDGEVRWIAATAQIERDASGRALRLIGAHRDVTWRKANEEARELLTRELSHRIKNIFAVVQGLIALTARGHPAARDYADSIRARLQALAQAHEYVRPHGPDRQPAVPNQTVQGLLRTLLTPYVEQGRERVGIAGDDAAVGEKAATALALIVHELATNAVKYGALSVATGRVEICCRREGASLSLLWRERGGPAVAGPPGRRGFGSVLLARSAVGQLDGEIHHDWAAEGLTMRISVPVENLAR</sequence>
<protein>
    <recommendedName>
        <fullName evidence="3">Blue-light-activated histidine kinase</fullName>
        <ecNumber evidence="2">2.7.13.3</ecNumber>
    </recommendedName>
</protein>
<evidence type="ECO:0000313" key="19">
    <source>
        <dbReference type="Proteomes" id="UP001055153"/>
    </source>
</evidence>
<dbReference type="EC" id="2.7.13.3" evidence="2"/>
<keyword evidence="9" id="KW-0808">Transferase</keyword>
<dbReference type="EMBL" id="BPQQ01000096">
    <property type="protein sequence ID" value="GJE03918.1"/>
    <property type="molecule type" value="Genomic_DNA"/>
</dbReference>
<keyword evidence="7" id="KW-0285">Flavoprotein</keyword>
<dbReference type="Proteomes" id="UP001055153">
    <property type="component" value="Unassembled WGS sequence"/>
</dbReference>
<dbReference type="Pfam" id="PF07536">
    <property type="entry name" value="HWE_HK"/>
    <property type="match status" value="1"/>
</dbReference>
<feature type="domain" description="PAC" evidence="17">
    <location>
        <begin position="255"/>
        <end position="308"/>
    </location>
</feature>
<dbReference type="SMART" id="SM00911">
    <property type="entry name" value="HWE_HK"/>
    <property type="match status" value="1"/>
</dbReference>
<reference evidence="18" key="2">
    <citation type="submission" date="2021-08" db="EMBL/GenBank/DDBJ databases">
        <authorList>
            <person name="Tani A."/>
            <person name="Ola A."/>
            <person name="Ogura Y."/>
            <person name="Katsura K."/>
            <person name="Hayashi T."/>
        </authorList>
    </citation>
    <scope>NUCLEOTIDE SEQUENCE</scope>
    <source>
        <strain evidence="18">DSM 17168</strain>
    </source>
</reference>
<name>A0ABQ4SQ35_9HYPH</name>
<dbReference type="InterPro" id="IPR003018">
    <property type="entry name" value="GAF"/>
</dbReference>
<evidence type="ECO:0000256" key="9">
    <source>
        <dbReference type="ARBA" id="ARBA00022679"/>
    </source>
</evidence>
<keyword evidence="11" id="KW-0547">Nucleotide-binding</keyword>
<keyword evidence="15" id="KW-0843">Virulence</keyword>
<evidence type="ECO:0000256" key="11">
    <source>
        <dbReference type="ARBA" id="ARBA00022741"/>
    </source>
</evidence>
<evidence type="ECO:0000256" key="4">
    <source>
        <dbReference type="ARBA" id="ARBA00022543"/>
    </source>
</evidence>
<dbReference type="InterPro" id="IPR000700">
    <property type="entry name" value="PAS-assoc_C"/>
</dbReference>
<keyword evidence="10" id="KW-0677">Repeat</keyword>
<keyword evidence="6" id="KW-0716">Sensory transduction</keyword>
<keyword evidence="16" id="KW-0675">Receptor</keyword>
<dbReference type="Gene3D" id="3.30.565.10">
    <property type="entry name" value="Histidine kinase-like ATPase, C-terminal domain"/>
    <property type="match status" value="1"/>
</dbReference>
<dbReference type="Gene3D" id="3.30.450.40">
    <property type="match status" value="1"/>
</dbReference>
<keyword evidence="13" id="KW-0067">ATP-binding</keyword>
<dbReference type="SUPFAM" id="SSF55874">
    <property type="entry name" value="ATPase domain of HSP90 chaperone/DNA topoisomerase II/histidine kinase"/>
    <property type="match status" value="1"/>
</dbReference>
<dbReference type="PROSITE" id="PS50113">
    <property type="entry name" value="PAC"/>
    <property type="match status" value="1"/>
</dbReference>
<evidence type="ECO:0000256" key="6">
    <source>
        <dbReference type="ARBA" id="ARBA00022606"/>
    </source>
</evidence>
<keyword evidence="4" id="KW-0600">Photoreceptor protein</keyword>
<evidence type="ECO:0000256" key="15">
    <source>
        <dbReference type="ARBA" id="ARBA00023026"/>
    </source>
</evidence>
<proteinExistence type="predicted"/>
<dbReference type="InterPro" id="IPR011102">
    <property type="entry name" value="Sig_transdc_His_kinase_HWE"/>
</dbReference>
<dbReference type="InterPro" id="IPR000014">
    <property type="entry name" value="PAS"/>
</dbReference>
<evidence type="ECO:0000256" key="2">
    <source>
        <dbReference type="ARBA" id="ARBA00012438"/>
    </source>
</evidence>
<gene>
    <name evidence="18" type="ORF">GMJLKIPL_5875</name>
</gene>
<evidence type="ECO:0000256" key="16">
    <source>
        <dbReference type="ARBA" id="ARBA00023170"/>
    </source>
</evidence>
<dbReference type="InterPro" id="IPR036890">
    <property type="entry name" value="HATPase_C_sf"/>
</dbReference>
<evidence type="ECO:0000256" key="7">
    <source>
        <dbReference type="ARBA" id="ARBA00022630"/>
    </source>
</evidence>
<evidence type="ECO:0000259" key="17">
    <source>
        <dbReference type="PROSITE" id="PS50113"/>
    </source>
</evidence>
<keyword evidence="14" id="KW-0157">Chromophore</keyword>
<comment type="caution">
    <text evidence="18">The sequence shown here is derived from an EMBL/GenBank/DDBJ whole genome shotgun (WGS) entry which is preliminary data.</text>
</comment>